<proteinExistence type="predicted"/>
<dbReference type="InterPro" id="IPR039312">
    <property type="entry name" value="ZPR"/>
</dbReference>
<sequence>MSNLKSFHDPSYYTLNWRYHSMRPKVHIHRLNGSWKLLKEAKETARAEGKLKREMQIKNMKLYMLNKIILEENEKLRRKAMILLQENKVLASQFQKLPHPPDSNIQQYS</sequence>
<comment type="caution">
    <text evidence="2">The sequence shown here is derived from an EMBL/GenBank/DDBJ whole genome shotgun (WGS) entry which is preliminary data.</text>
</comment>
<dbReference type="Proteomes" id="UP001630127">
    <property type="component" value="Unassembled WGS sequence"/>
</dbReference>
<dbReference type="PANTHER" id="PTHR33601:SF22">
    <property type="entry name" value="PROTEIN LITTLE ZIPPER 1"/>
    <property type="match status" value="1"/>
</dbReference>
<evidence type="ECO:0000313" key="2">
    <source>
        <dbReference type="EMBL" id="KAL3536930.1"/>
    </source>
</evidence>
<dbReference type="AlphaFoldDB" id="A0ABD3B0Q9"/>
<reference evidence="2 3" key="1">
    <citation type="submission" date="2024-11" db="EMBL/GenBank/DDBJ databases">
        <title>A near-complete genome assembly of Cinchona calisaya.</title>
        <authorList>
            <person name="Lian D.C."/>
            <person name="Zhao X.W."/>
            <person name="Wei L."/>
        </authorList>
    </citation>
    <scope>NUCLEOTIDE SEQUENCE [LARGE SCALE GENOMIC DNA]</scope>
    <source>
        <tissue evidence="2">Nenye</tissue>
    </source>
</reference>
<accession>A0ABD3B0Q9</accession>
<evidence type="ECO:0000256" key="1">
    <source>
        <dbReference type="SAM" id="Coils"/>
    </source>
</evidence>
<protein>
    <submittedName>
        <fullName evidence="2">Uncharacterized protein</fullName>
    </submittedName>
</protein>
<evidence type="ECO:0000313" key="3">
    <source>
        <dbReference type="Proteomes" id="UP001630127"/>
    </source>
</evidence>
<gene>
    <name evidence="2" type="ORF">ACH5RR_000296</name>
</gene>
<keyword evidence="1" id="KW-0175">Coiled coil</keyword>
<organism evidence="2 3">
    <name type="scientific">Cinchona calisaya</name>
    <dbReference type="NCBI Taxonomy" id="153742"/>
    <lineage>
        <taxon>Eukaryota</taxon>
        <taxon>Viridiplantae</taxon>
        <taxon>Streptophyta</taxon>
        <taxon>Embryophyta</taxon>
        <taxon>Tracheophyta</taxon>
        <taxon>Spermatophyta</taxon>
        <taxon>Magnoliopsida</taxon>
        <taxon>eudicotyledons</taxon>
        <taxon>Gunneridae</taxon>
        <taxon>Pentapetalae</taxon>
        <taxon>asterids</taxon>
        <taxon>lamiids</taxon>
        <taxon>Gentianales</taxon>
        <taxon>Rubiaceae</taxon>
        <taxon>Cinchonoideae</taxon>
        <taxon>Cinchoneae</taxon>
        <taxon>Cinchona</taxon>
    </lineage>
</organism>
<keyword evidence="3" id="KW-1185">Reference proteome</keyword>
<name>A0ABD3B0Q9_9GENT</name>
<dbReference type="EMBL" id="JBJUIK010000001">
    <property type="protein sequence ID" value="KAL3536930.1"/>
    <property type="molecule type" value="Genomic_DNA"/>
</dbReference>
<feature type="coiled-coil region" evidence="1">
    <location>
        <begin position="66"/>
        <end position="93"/>
    </location>
</feature>
<dbReference type="PANTHER" id="PTHR33601">
    <property type="entry name" value="PROTEIN LITTLE ZIPPER 4"/>
    <property type="match status" value="1"/>
</dbReference>